<keyword evidence="1" id="KW-0560">Oxidoreductase</keyword>
<evidence type="ECO:0000313" key="3">
    <source>
        <dbReference type="EMBL" id="QCW81315.1"/>
    </source>
</evidence>
<gene>
    <name evidence="3" type="ORF">EQU24_02915</name>
</gene>
<evidence type="ECO:0000259" key="2">
    <source>
        <dbReference type="Pfam" id="PF01266"/>
    </source>
</evidence>
<keyword evidence="4" id="KW-1185">Reference proteome</keyword>
<dbReference type="Pfam" id="PF01266">
    <property type="entry name" value="DAO"/>
    <property type="match status" value="1"/>
</dbReference>
<proteinExistence type="predicted"/>
<sequence length="364" mass="40421">MTTIPDITIIGGGIIGLLTARELTMAGARVSILEKNAIGQESSWAGGGILLPIYPWRQPSAISELVRHSLDIYPTLATELKESTGIDPEWSPCGLFISRNPDIEQAIDWCDRYSINYRTEQTPSLDNLNCDPLNPLWLPAIAHARNPRLLKSARRDAENRNVELIEHCDVQNVTVKNGRIVSLTTDRGERPVGHLTVCAGAWTKTLFERFFSEFAAPEIQPIKGQMLLYDAPPNLLPGMILENDHYLIPRLDGKILVGSSVEHCGFDKSISEATYRRLKSFAEHLCPTLKTAPIMTHWAGLRPGTEHGVPYIFRHPDLDNLSINAGHFRNGLVMAPASARLMADLILGETPLIKQEPYSLFAPH</sequence>
<organism evidence="3 4">
    <name type="scientific">Methylotuvimicrobium buryatense</name>
    <name type="common">Methylomicrobium buryatense</name>
    <dbReference type="NCBI Taxonomy" id="95641"/>
    <lineage>
        <taxon>Bacteria</taxon>
        <taxon>Pseudomonadati</taxon>
        <taxon>Pseudomonadota</taxon>
        <taxon>Gammaproteobacteria</taxon>
        <taxon>Methylococcales</taxon>
        <taxon>Methylococcaceae</taxon>
        <taxon>Methylotuvimicrobium</taxon>
    </lineage>
</organism>
<dbReference type="InterPro" id="IPR036188">
    <property type="entry name" value="FAD/NAD-bd_sf"/>
</dbReference>
<dbReference type="OrthoDB" id="18526at2"/>
<dbReference type="EMBL" id="CP035467">
    <property type="protein sequence ID" value="QCW81315.1"/>
    <property type="molecule type" value="Genomic_DNA"/>
</dbReference>
<dbReference type="GO" id="GO:0016491">
    <property type="term" value="F:oxidoreductase activity"/>
    <property type="evidence" value="ECO:0007669"/>
    <property type="project" value="UniProtKB-KW"/>
</dbReference>
<evidence type="ECO:0000256" key="1">
    <source>
        <dbReference type="ARBA" id="ARBA00023002"/>
    </source>
</evidence>
<dbReference type="GO" id="GO:0005737">
    <property type="term" value="C:cytoplasm"/>
    <property type="evidence" value="ECO:0007669"/>
    <property type="project" value="TreeGrafter"/>
</dbReference>
<feature type="domain" description="FAD dependent oxidoreductase" evidence="2">
    <location>
        <begin position="6"/>
        <end position="345"/>
    </location>
</feature>
<dbReference type="PANTHER" id="PTHR13847:SF289">
    <property type="entry name" value="GLYCINE OXIDASE"/>
    <property type="match status" value="1"/>
</dbReference>
<dbReference type="KEGG" id="mbur:EQU24_02915"/>
<dbReference type="InterPro" id="IPR006076">
    <property type="entry name" value="FAD-dep_OxRdtase"/>
</dbReference>
<protein>
    <submittedName>
        <fullName evidence="3">FAD-dependent oxidoreductase</fullName>
    </submittedName>
</protein>
<dbReference type="SUPFAM" id="SSF54373">
    <property type="entry name" value="FAD-linked reductases, C-terminal domain"/>
    <property type="match status" value="1"/>
</dbReference>
<dbReference type="AlphaFoldDB" id="A0A4V1IJG4"/>
<evidence type="ECO:0000313" key="4">
    <source>
        <dbReference type="Proteomes" id="UP000305881"/>
    </source>
</evidence>
<dbReference type="RefSeq" id="WP_017840937.1">
    <property type="nucleotide sequence ID" value="NZ_CP035467.1"/>
</dbReference>
<dbReference type="STRING" id="675511.GCA_000341735_02423"/>
<accession>A0A4V1IJG4</accession>
<dbReference type="SUPFAM" id="SSF51905">
    <property type="entry name" value="FAD/NAD(P)-binding domain"/>
    <property type="match status" value="1"/>
</dbReference>
<reference evidence="4" key="1">
    <citation type="journal article" date="2019" name="J. Bacteriol.">
        <title>A Mutagenic Screen Identifies a TonB-Dependent Receptor Required for the Lanthanide Metal Switch in the Type I Methanotroph 'Methylotuvimicrobium buryatense' 5GB1C.</title>
        <authorList>
            <person name="Groom J.D."/>
            <person name="Ford S.M."/>
            <person name="Pesesky M.W."/>
            <person name="Lidstrom M.E."/>
        </authorList>
    </citation>
    <scope>NUCLEOTIDE SEQUENCE [LARGE SCALE GENOMIC DNA]</scope>
    <source>
        <strain evidence="4">5GB1C</strain>
    </source>
</reference>
<dbReference type="Gene3D" id="3.50.50.60">
    <property type="entry name" value="FAD/NAD(P)-binding domain"/>
    <property type="match status" value="1"/>
</dbReference>
<dbReference type="PANTHER" id="PTHR13847">
    <property type="entry name" value="SARCOSINE DEHYDROGENASE-RELATED"/>
    <property type="match status" value="1"/>
</dbReference>
<dbReference type="Proteomes" id="UP000305881">
    <property type="component" value="Chromosome"/>
</dbReference>
<dbReference type="Gene3D" id="3.30.9.10">
    <property type="entry name" value="D-Amino Acid Oxidase, subunit A, domain 2"/>
    <property type="match status" value="1"/>
</dbReference>
<name>A0A4V1IJG4_METBY</name>